<name>A0A517Q478_9PLAN</name>
<dbReference type="Proteomes" id="UP000315647">
    <property type="component" value="Chromosome"/>
</dbReference>
<dbReference type="InterPro" id="IPR006638">
    <property type="entry name" value="Elp3/MiaA/NifB-like_rSAM"/>
</dbReference>
<keyword evidence="3" id="KW-1185">Reference proteome</keyword>
<feature type="domain" description="Elp3/MiaA/NifB-like radical SAM core" evidence="1">
    <location>
        <begin position="46"/>
        <end position="262"/>
    </location>
</feature>
<organism evidence="2 3">
    <name type="scientific">Gimesia panareensis</name>
    <dbReference type="NCBI Taxonomy" id="2527978"/>
    <lineage>
        <taxon>Bacteria</taxon>
        <taxon>Pseudomonadati</taxon>
        <taxon>Planctomycetota</taxon>
        <taxon>Planctomycetia</taxon>
        <taxon>Planctomycetales</taxon>
        <taxon>Planctomycetaceae</taxon>
        <taxon>Gimesia</taxon>
    </lineage>
</organism>
<dbReference type="AlphaFoldDB" id="A0A517Q478"/>
<dbReference type="InterPro" id="IPR058240">
    <property type="entry name" value="rSAM_sf"/>
</dbReference>
<dbReference type="SUPFAM" id="SSF102114">
    <property type="entry name" value="Radical SAM enzymes"/>
    <property type="match status" value="1"/>
</dbReference>
<evidence type="ECO:0000313" key="2">
    <source>
        <dbReference type="EMBL" id="QDT26430.1"/>
    </source>
</evidence>
<evidence type="ECO:0000259" key="1">
    <source>
        <dbReference type="SMART" id="SM00729"/>
    </source>
</evidence>
<dbReference type="SFLD" id="SFLDS00029">
    <property type="entry name" value="Radical_SAM"/>
    <property type="match status" value="1"/>
</dbReference>
<gene>
    <name evidence="2" type="ORF">Enr10x_17320</name>
</gene>
<dbReference type="GO" id="GO:0003824">
    <property type="term" value="F:catalytic activity"/>
    <property type="evidence" value="ECO:0007669"/>
    <property type="project" value="InterPro"/>
</dbReference>
<reference evidence="2 3" key="1">
    <citation type="submission" date="2019-03" db="EMBL/GenBank/DDBJ databases">
        <title>Deep-cultivation of Planctomycetes and their phenomic and genomic characterization uncovers novel biology.</title>
        <authorList>
            <person name="Wiegand S."/>
            <person name="Jogler M."/>
            <person name="Boedeker C."/>
            <person name="Pinto D."/>
            <person name="Vollmers J."/>
            <person name="Rivas-Marin E."/>
            <person name="Kohn T."/>
            <person name="Peeters S.H."/>
            <person name="Heuer A."/>
            <person name="Rast P."/>
            <person name="Oberbeckmann S."/>
            <person name="Bunk B."/>
            <person name="Jeske O."/>
            <person name="Meyerdierks A."/>
            <person name="Storesund J.E."/>
            <person name="Kallscheuer N."/>
            <person name="Luecker S."/>
            <person name="Lage O.M."/>
            <person name="Pohl T."/>
            <person name="Merkel B.J."/>
            <person name="Hornburger P."/>
            <person name="Mueller R.-W."/>
            <person name="Bruemmer F."/>
            <person name="Labrenz M."/>
            <person name="Spormann A.M."/>
            <person name="Op den Camp H."/>
            <person name="Overmann J."/>
            <person name="Amann R."/>
            <person name="Jetten M.S.M."/>
            <person name="Mascher T."/>
            <person name="Medema M.H."/>
            <person name="Devos D.P."/>
            <person name="Kaster A.-K."/>
            <person name="Ovreas L."/>
            <person name="Rohde M."/>
            <person name="Galperin M.Y."/>
            <person name="Jogler C."/>
        </authorList>
    </citation>
    <scope>NUCLEOTIDE SEQUENCE [LARGE SCALE GENOMIC DNA]</scope>
    <source>
        <strain evidence="2 3">Enr10</strain>
    </source>
</reference>
<dbReference type="EMBL" id="CP037421">
    <property type="protein sequence ID" value="QDT26430.1"/>
    <property type="molecule type" value="Genomic_DNA"/>
</dbReference>
<evidence type="ECO:0000313" key="3">
    <source>
        <dbReference type="Proteomes" id="UP000315647"/>
    </source>
</evidence>
<protein>
    <submittedName>
        <fullName evidence="2">Radical SAM superfamily protein</fullName>
    </submittedName>
</protein>
<accession>A0A517Q478</accession>
<dbReference type="SMART" id="SM00729">
    <property type="entry name" value="Elp3"/>
    <property type="match status" value="1"/>
</dbReference>
<dbReference type="GO" id="GO:0051536">
    <property type="term" value="F:iron-sulfur cluster binding"/>
    <property type="evidence" value="ECO:0007669"/>
    <property type="project" value="InterPro"/>
</dbReference>
<dbReference type="RefSeq" id="WP_145448749.1">
    <property type="nucleotide sequence ID" value="NZ_CP037421.1"/>
</dbReference>
<sequence length="308" mass="35053">MNLPVRQFNDQEILQARGLKNRVSEQRPYAFLNEVEPSASGKPVETSTLFLTNRECPFRCLMCDLWQNTTDESISVGSIPRQIQYALNRLPAARQIKLYNSGNFFDAKAIPREDWPAIAELVETFERVIVENHPLLCNESCTDFQKQIAGQLEIALGLETIHPEVLPALNKRMTLDDFARAAEFLRQHEIEVRAFILLKPPFLEESEGVAWAIRSVEYAFSLGVGCCAVIPTRPGNGMLELLQSQGQFSIPALSSVEEVLEQCLQLNQGRVFMDLWDLERLYPHETDLQQRLERLEQMNLTQGMPSST</sequence>
<proteinExistence type="predicted"/>
<dbReference type="InterPro" id="IPR007197">
    <property type="entry name" value="rSAM"/>
</dbReference>